<protein>
    <submittedName>
        <fullName evidence="1">Uncharacterized protein</fullName>
    </submittedName>
</protein>
<dbReference type="Proteomes" id="UP000070373">
    <property type="component" value="Unassembled WGS sequence"/>
</dbReference>
<keyword evidence="2" id="KW-1185">Reference proteome</keyword>
<organism evidence="1 2">
    <name type="scientific">candidate division MSBL1 archaeon SCGC-AAA259E17</name>
    <dbReference type="NCBI Taxonomy" id="1698263"/>
    <lineage>
        <taxon>Archaea</taxon>
        <taxon>Methanobacteriati</taxon>
        <taxon>Methanobacteriota</taxon>
        <taxon>candidate division MSBL1</taxon>
    </lineage>
</organism>
<comment type="caution">
    <text evidence="1">The sequence shown here is derived from an EMBL/GenBank/DDBJ whole genome shotgun (WGS) entry which is preliminary data.</text>
</comment>
<gene>
    <name evidence="1" type="ORF">AKJ64_01385</name>
</gene>
<evidence type="ECO:0000313" key="2">
    <source>
        <dbReference type="Proteomes" id="UP000070373"/>
    </source>
</evidence>
<evidence type="ECO:0000313" key="1">
    <source>
        <dbReference type="EMBL" id="KXA93114.1"/>
    </source>
</evidence>
<dbReference type="EMBL" id="LHXN01000015">
    <property type="protein sequence ID" value="KXA93114.1"/>
    <property type="molecule type" value="Genomic_DNA"/>
</dbReference>
<name>A0A133UG17_9EURY</name>
<proteinExistence type="predicted"/>
<dbReference type="AlphaFoldDB" id="A0A133UG17"/>
<sequence>MASHFHSLLLTPPFLRQGTDRLREGRVLLLTARIFFHPGIQGTVIGRRREAGKATGDGGGDGGYNRFVMKNRTEQLTDNLTHTTGGRTATTLTVRWML</sequence>
<accession>A0A133UG17</accession>
<reference evidence="1 2" key="1">
    <citation type="journal article" date="2016" name="Sci. Rep.">
        <title>Metabolic traits of an uncultured archaeal lineage -MSBL1- from brine pools of the Red Sea.</title>
        <authorList>
            <person name="Mwirichia R."/>
            <person name="Alam I."/>
            <person name="Rashid M."/>
            <person name="Vinu M."/>
            <person name="Ba-Alawi W."/>
            <person name="Anthony Kamau A."/>
            <person name="Kamanda Ngugi D."/>
            <person name="Goker M."/>
            <person name="Klenk H.P."/>
            <person name="Bajic V."/>
            <person name="Stingl U."/>
        </authorList>
    </citation>
    <scope>NUCLEOTIDE SEQUENCE [LARGE SCALE GENOMIC DNA]</scope>
    <source>
        <strain evidence="1">SCGC-AAA259E17</strain>
    </source>
</reference>